<protein>
    <submittedName>
        <fullName evidence="1">Uncharacterized protein</fullName>
    </submittedName>
</protein>
<dbReference type="EMBL" id="UINC01135044">
    <property type="protein sequence ID" value="SVD18959.1"/>
    <property type="molecule type" value="Genomic_DNA"/>
</dbReference>
<proteinExistence type="predicted"/>
<gene>
    <name evidence="1" type="ORF">METZ01_LOCUS371813</name>
</gene>
<name>A0A382TA01_9ZZZZ</name>
<dbReference type="AlphaFoldDB" id="A0A382TA01"/>
<organism evidence="1">
    <name type="scientific">marine metagenome</name>
    <dbReference type="NCBI Taxonomy" id="408172"/>
    <lineage>
        <taxon>unclassified sequences</taxon>
        <taxon>metagenomes</taxon>
        <taxon>ecological metagenomes</taxon>
    </lineage>
</organism>
<evidence type="ECO:0000313" key="1">
    <source>
        <dbReference type="EMBL" id="SVD18959.1"/>
    </source>
</evidence>
<feature type="non-terminal residue" evidence="1">
    <location>
        <position position="172"/>
    </location>
</feature>
<reference evidence="1" key="1">
    <citation type="submission" date="2018-05" db="EMBL/GenBank/DDBJ databases">
        <authorList>
            <person name="Lanie J.A."/>
            <person name="Ng W.-L."/>
            <person name="Kazmierczak K.M."/>
            <person name="Andrzejewski T.M."/>
            <person name="Davidsen T.M."/>
            <person name="Wayne K.J."/>
            <person name="Tettelin H."/>
            <person name="Glass J.I."/>
            <person name="Rusch D."/>
            <person name="Podicherti R."/>
            <person name="Tsui H.-C.T."/>
            <person name="Winkler M.E."/>
        </authorList>
    </citation>
    <scope>NUCLEOTIDE SEQUENCE</scope>
</reference>
<accession>A0A382TA01</accession>
<sequence length="172" mass="18435">MKAAAQMVRPLCAGLIIGAGTVSADTVVFAKPDSADWTLPENQDRITDSVWITRKDIQSLFNIAQEDGYYHLNDSPVGTLWADATTAAADPASYTNFVAMNGGGPQSLIGDTVSLYLPQGELYFDVTFLSFSGGNTGGGFSYSRTSTSLGVDKITIPKEFFVSKNYPNPFNP</sequence>